<evidence type="ECO:0000313" key="1">
    <source>
        <dbReference type="EMBL" id="GEV92262.1"/>
    </source>
</evidence>
<dbReference type="AlphaFoldDB" id="A0A699GY59"/>
<gene>
    <name evidence="1" type="ORF">Tci_164239</name>
</gene>
<comment type="caution">
    <text evidence="1">The sequence shown here is derived from an EMBL/GenBank/DDBJ whole genome shotgun (WGS) entry which is preliminary data.</text>
</comment>
<name>A0A699GY59_TANCI</name>
<accession>A0A699GY59</accession>
<organism evidence="1">
    <name type="scientific">Tanacetum cinerariifolium</name>
    <name type="common">Dalmatian daisy</name>
    <name type="synonym">Chrysanthemum cinerariifolium</name>
    <dbReference type="NCBI Taxonomy" id="118510"/>
    <lineage>
        <taxon>Eukaryota</taxon>
        <taxon>Viridiplantae</taxon>
        <taxon>Streptophyta</taxon>
        <taxon>Embryophyta</taxon>
        <taxon>Tracheophyta</taxon>
        <taxon>Spermatophyta</taxon>
        <taxon>Magnoliopsida</taxon>
        <taxon>eudicotyledons</taxon>
        <taxon>Gunneridae</taxon>
        <taxon>Pentapetalae</taxon>
        <taxon>asterids</taxon>
        <taxon>campanulids</taxon>
        <taxon>Asterales</taxon>
        <taxon>Asteraceae</taxon>
        <taxon>Asteroideae</taxon>
        <taxon>Anthemideae</taxon>
        <taxon>Anthemidinae</taxon>
        <taxon>Tanacetum</taxon>
    </lineage>
</organism>
<dbReference type="EMBL" id="BKCJ010038817">
    <property type="protein sequence ID" value="GEV92262.1"/>
    <property type="molecule type" value="Genomic_DNA"/>
</dbReference>
<reference evidence="1" key="1">
    <citation type="journal article" date="2019" name="Sci. Rep.">
        <title>Draft genome of Tanacetum cinerariifolium, the natural source of mosquito coil.</title>
        <authorList>
            <person name="Yamashiro T."/>
            <person name="Shiraishi A."/>
            <person name="Satake H."/>
            <person name="Nakayama K."/>
        </authorList>
    </citation>
    <scope>NUCLEOTIDE SEQUENCE</scope>
</reference>
<sequence>MIEQRNELFKAMQSMFEEYCRREHAAQISTPSWKCLVFYDDDDEYSIQYKEYLENSTNAITPDLPTEEPDNSLSMRDEHLNTILETESDELIKSSVENLFPIPSESEGISDDTCDVPFCDNSPPLYVLNDNFELFSDFNDDCTSCDNFSPINIFEEEYMTLSNPLFDSNDDFTSSDDKSLSDEDILEDNVKIYSNPLFEFDDEYISSDINPLFDDVLEDIECKDSYDSNLDESTFLVTPLSDSNKDEYFAPGDGVELLLHHDPSIPMMSVVSILEGFTDEPPLKDNDDLFDMESKENKWKKILYDAPIDDLTTEDKIFDPRIHDQIFSPTYDCPDFEDSRARGFVHRPLEL</sequence>
<proteinExistence type="predicted"/>
<protein>
    <submittedName>
        <fullName evidence="1">Uncharacterized protein</fullName>
    </submittedName>
</protein>